<accession>A0A3M8D1U3</accession>
<dbReference type="Gene3D" id="1.10.520.20">
    <property type="entry name" value="N-terminal domain of the delta subunit of the F1F0-ATP synthase"/>
    <property type="match status" value="1"/>
</dbReference>
<keyword evidence="10" id="KW-1185">Reference proteome</keyword>
<dbReference type="Pfam" id="PF00213">
    <property type="entry name" value="OSCP"/>
    <property type="match status" value="1"/>
</dbReference>
<dbReference type="GO" id="GO:0016787">
    <property type="term" value="F:hydrolase activity"/>
    <property type="evidence" value="ECO:0007669"/>
    <property type="project" value="UniProtKB-KW"/>
</dbReference>
<dbReference type="PANTHER" id="PTHR11910">
    <property type="entry name" value="ATP SYNTHASE DELTA CHAIN"/>
    <property type="match status" value="1"/>
</dbReference>
<dbReference type="InterPro" id="IPR020781">
    <property type="entry name" value="ATPase_OSCP/d_CS"/>
</dbReference>
<dbReference type="InterPro" id="IPR026015">
    <property type="entry name" value="ATP_synth_OSCP/delta_N_sf"/>
</dbReference>
<evidence type="ECO:0000256" key="3">
    <source>
        <dbReference type="ARBA" id="ARBA00022781"/>
    </source>
</evidence>
<dbReference type="HAMAP" id="MF_01416">
    <property type="entry name" value="ATP_synth_delta_bact"/>
    <property type="match status" value="1"/>
</dbReference>
<dbReference type="GO" id="GO:0046933">
    <property type="term" value="F:proton-transporting ATP synthase activity, rotational mechanism"/>
    <property type="evidence" value="ECO:0007669"/>
    <property type="project" value="UniProtKB-UniRule"/>
</dbReference>
<gene>
    <name evidence="8" type="primary">atpH</name>
    <name evidence="9" type="ORF">EDM56_24585</name>
</gene>
<sequence length="174" mass="18980">MSSGVAKRYARALFEVAKERGLIEQIESELKDIVAAVESNQELGKILTHNQISIESKEQLLKDLFGAHVAAETLNFLSVLIDNGREHELGEIATAYVAMANEARGVADAVVTTAKPLGEEEVNELAAQFGKKVNKTLRVQTVVDPAILGGVVVRIGDRLYDGSIKRKLEQFAHQ</sequence>
<evidence type="ECO:0000256" key="5">
    <source>
        <dbReference type="ARBA" id="ARBA00023136"/>
    </source>
</evidence>
<keyword evidence="5 8" id="KW-0472">Membrane</keyword>
<dbReference type="Proteomes" id="UP000271031">
    <property type="component" value="Unassembled WGS sequence"/>
</dbReference>
<protein>
    <recommendedName>
        <fullName evidence="8">ATP synthase subunit delta</fullName>
    </recommendedName>
    <alternativeName>
        <fullName evidence="8">ATP synthase F(1) sector subunit delta</fullName>
    </alternativeName>
    <alternativeName>
        <fullName evidence="8">F-type ATPase subunit delta</fullName>
        <shortName evidence="8">F-ATPase subunit delta</shortName>
    </alternativeName>
</protein>
<dbReference type="NCBIfam" id="NF004402">
    <property type="entry name" value="PRK05758.2-2"/>
    <property type="match status" value="1"/>
</dbReference>
<evidence type="ECO:0000313" key="9">
    <source>
        <dbReference type="EMBL" id="RNB82044.1"/>
    </source>
</evidence>
<evidence type="ECO:0000256" key="1">
    <source>
        <dbReference type="ARBA" id="ARBA00004370"/>
    </source>
</evidence>
<dbReference type="EMBL" id="RHHQ01000021">
    <property type="protein sequence ID" value="RNB82044.1"/>
    <property type="molecule type" value="Genomic_DNA"/>
</dbReference>
<dbReference type="GO" id="GO:0045259">
    <property type="term" value="C:proton-transporting ATP synthase complex"/>
    <property type="evidence" value="ECO:0007669"/>
    <property type="project" value="UniProtKB-KW"/>
</dbReference>
<dbReference type="PROSITE" id="PS00389">
    <property type="entry name" value="ATPASE_DELTA"/>
    <property type="match status" value="1"/>
</dbReference>
<name>A0A3M8D1U3_9BACL</name>
<evidence type="ECO:0000256" key="8">
    <source>
        <dbReference type="HAMAP-Rule" id="MF_01416"/>
    </source>
</evidence>
<dbReference type="PRINTS" id="PR00125">
    <property type="entry name" value="ATPASEDELTA"/>
</dbReference>
<comment type="function">
    <text evidence="8">F(1)F(0) ATP synthase produces ATP from ADP in the presence of a proton or sodium gradient. F-type ATPases consist of two structural domains, F(1) containing the extramembraneous catalytic core and F(0) containing the membrane proton channel, linked together by a central stalk and a peripheral stalk. During catalysis, ATP synthesis in the catalytic domain of F(1) is coupled via a rotary mechanism of the central stalk subunits to proton translocation.</text>
</comment>
<dbReference type="NCBIfam" id="TIGR01145">
    <property type="entry name" value="ATP_synt_delta"/>
    <property type="match status" value="1"/>
</dbReference>
<dbReference type="OrthoDB" id="9802471at2"/>
<evidence type="ECO:0000256" key="6">
    <source>
        <dbReference type="ARBA" id="ARBA00023196"/>
    </source>
</evidence>
<reference evidence="9 10" key="1">
    <citation type="submission" date="2018-10" db="EMBL/GenBank/DDBJ databases">
        <title>Phylogenomics of Brevibacillus.</title>
        <authorList>
            <person name="Dunlap C."/>
        </authorList>
    </citation>
    <scope>NUCLEOTIDE SEQUENCE [LARGE SCALE GENOMIC DNA]</scope>
    <source>
        <strain evidence="9 10">JCM 15716</strain>
    </source>
</reference>
<keyword evidence="2 8" id="KW-0813">Transport</keyword>
<dbReference type="AlphaFoldDB" id="A0A3M8D1U3"/>
<keyword evidence="3 8" id="KW-0375">Hydrogen ion transport</keyword>
<dbReference type="SUPFAM" id="SSF47928">
    <property type="entry name" value="N-terminal domain of the delta subunit of the F1F0-ATP synthase"/>
    <property type="match status" value="1"/>
</dbReference>
<evidence type="ECO:0000256" key="7">
    <source>
        <dbReference type="ARBA" id="ARBA00023310"/>
    </source>
</evidence>
<comment type="similarity">
    <text evidence="8">Belongs to the ATPase delta chain family.</text>
</comment>
<keyword evidence="7 8" id="KW-0066">ATP synthesis</keyword>
<keyword evidence="6 8" id="KW-0139">CF(1)</keyword>
<keyword evidence="4 8" id="KW-0406">Ion transport</keyword>
<comment type="subcellular location">
    <subcellularLocation>
        <location evidence="8">Cell membrane</location>
        <topology evidence="8">Peripheral membrane protein</topology>
    </subcellularLocation>
    <subcellularLocation>
        <location evidence="1">Membrane</location>
    </subcellularLocation>
</comment>
<comment type="caution">
    <text evidence="9">The sequence shown here is derived from an EMBL/GenBank/DDBJ whole genome shotgun (WGS) entry which is preliminary data.</text>
</comment>
<evidence type="ECO:0000256" key="2">
    <source>
        <dbReference type="ARBA" id="ARBA00022448"/>
    </source>
</evidence>
<dbReference type="RefSeq" id="WP_122920578.1">
    <property type="nucleotide sequence ID" value="NZ_RHHQ01000021.1"/>
</dbReference>
<dbReference type="NCBIfam" id="NF004403">
    <property type="entry name" value="PRK05758.2-4"/>
    <property type="match status" value="1"/>
</dbReference>
<evidence type="ECO:0000256" key="4">
    <source>
        <dbReference type="ARBA" id="ARBA00023065"/>
    </source>
</evidence>
<comment type="function">
    <text evidence="8">This protein is part of the stalk that links CF(0) to CF(1). It either transmits conformational changes from CF(0) to CF(1) or is implicated in proton conduction.</text>
</comment>
<evidence type="ECO:0000313" key="10">
    <source>
        <dbReference type="Proteomes" id="UP000271031"/>
    </source>
</evidence>
<keyword evidence="9" id="KW-0378">Hydrolase</keyword>
<dbReference type="GO" id="GO:0005886">
    <property type="term" value="C:plasma membrane"/>
    <property type="evidence" value="ECO:0007669"/>
    <property type="project" value="UniProtKB-SubCell"/>
</dbReference>
<keyword evidence="8" id="KW-1003">Cell membrane</keyword>
<dbReference type="InterPro" id="IPR000711">
    <property type="entry name" value="ATPase_OSCP/dsu"/>
</dbReference>
<organism evidence="9 10">
    <name type="scientific">Brevibacillus fluminis</name>
    <dbReference type="NCBI Taxonomy" id="511487"/>
    <lineage>
        <taxon>Bacteria</taxon>
        <taxon>Bacillati</taxon>
        <taxon>Bacillota</taxon>
        <taxon>Bacilli</taxon>
        <taxon>Bacillales</taxon>
        <taxon>Paenibacillaceae</taxon>
        <taxon>Brevibacillus</taxon>
    </lineage>
</organism>
<proteinExistence type="inferred from homology"/>